<dbReference type="SUPFAM" id="SSF52540">
    <property type="entry name" value="P-loop containing nucleoside triphosphate hydrolases"/>
    <property type="match status" value="1"/>
</dbReference>
<gene>
    <name evidence="6" type="ORF">DOO78_26520</name>
</gene>
<organism evidence="6 7">
    <name type="scientific">Roseicella frigidaeris</name>
    <dbReference type="NCBI Taxonomy" id="2230885"/>
    <lineage>
        <taxon>Bacteria</taxon>
        <taxon>Pseudomonadati</taxon>
        <taxon>Pseudomonadota</taxon>
        <taxon>Alphaproteobacteria</taxon>
        <taxon>Acetobacterales</taxon>
        <taxon>Roseomonadaceae</taxon>
        <taxon>Roseicella</taxon>
    </lineage>
</organism>
<name>A0A327M1Z3_9PROT</name>
<evidence type="ECO:0000256" key="3">
    <source>
        <dbReference type="ARBA" id="ARBA00022989"/>
    </source>
</evidence>
<comment type="subcellular location">
    <subcellularLocation>
        <location evidence="1">Membrane</location>
        <topology evidence="1">Multi-pass membrane protein</topology>
    </subcellularLocation>
</comment>
<dbReference type="InterPro" id="IPR006073">
    <property type="entry name" value="GTP-bd"/>
</dbReference>
<dbReference type="AlphaFoldDB" id="A0A327M1Z3"/>
<evidence type="ECO:0000259" key="5">
    <source>
        <dbReference type="Pfam" id="PF01926"/>
    </source>
</evidence>
<accession>A0A327M1Z3</accession>
<keyword evidence="7" id="KW-1185">Reference proteome</keyword>
<dbReference type="Pfam" id="PF05128">
    <property type="entry name" value="DUF697"/>
    <property type="match status" value="1"/>
</dbReference>
<evidence type="ECO:0000256" key="4">
    <source>
        <dbReference type="ARBA" id="ARBA00023136"/>
    </source>
</evidence>
<dbReference type="Gene3D" id="3.40.50.300">
    <property type="entry name" value="P-loop containing nucleotide triphosphate hydrolases"/>
    <property type="match status" value="1"/>
</dbReference>
<dbReference type="InterPro" id="IPR027417">
    <property type="entry name" value="P-loop_NTPase"/>
</dbReference>
<dbReference type="CDD" id="cd00882">
    <property type="entry name" value="Ras_like_GTPase"/>
    <property type="match status" value="1"/>
</dbReference>
<dbReference type="EMBL" id="QLIX01000061">
    <property type="protein sequence ID" value="RAI54088.1"/>
    <property type="molecule type" value="Genomic_DNA"/>
</dbReference>
<dbReference type="InterPro" id="IPR021147">
    <property type="entry name" value="DUF697"/>
</dbReference>
<keyword evidence="2" id="KW-0812">Transmembrane</keyword>
<protein>
    <recommendedName>
        <fullName evidence="5">G domain-containing protein</fullName>
    </recommendedName>
</protein>
<evidence type="ECO:0000313" key="7">
    <source>
        <dbReference type="Proteomes" id="UP000249065"/>
    </source>
</evidence>
<feature type="domain" description="G" evidence="5">
    <location>
        <begin position="225"/>
        <end position="345"/>
    </location>
</feature>
<dbReference type="Proteomes" id="UP000249065">
    <property type="component" value="Unassembled WGS sequence"/>
</dbReference>
<evidence type="ECO:0000313" key="6">
    <source>
        <dbReference type="EMBL" id="RAI54088.1"/>
    </source>
</evidence>
<keyword evidence="4" id="KW-0472">Membrane</keyword>
<evidence type="ECO:0000256" key="1">
    <source>
        <dbReference type="ARBA" id="ARBA00004141"/>
    </source>
</evidence>
<reference evidence="7" key="1">
    <citation type="submission" date="2018-06" db="EMBL/GenBank/DDBJ databases">
        <authorList>
            <person name="Khan S.A."/>
        </authorList>
    </citation>
    <scope>NUCLEOTIDE SEQUENCE [LARGE SCALE GENOMIC DNA]</scope>
    <source>
        <strain evidence="7">DB-1506</strain>
    </source>
</reference>
<dbReference type="RefSeq" id="WP_111472886.1">
    <property type="nucleotide sequence ID" value="NZ_QLIX01000061.1"/>
</dbReference>
<comment type="caution">
    <text evidence="6">The sequence shown here is derived from an EMBL/GenBank/DDBJ whole genome shotgun (WGS) entry which is preliminary data.</text>
</comment>
<dbReference type="GO" id="GO:0005525">
    <property type="term" value="F:GTP binding"/>
    <property type="evidence" value="ECO:0007669"/>
    <property type="project" value="InterPro"/>
</dbReference>
<keyword evidence="3" id="KW-1133">Transmembrane helix</keyword>
<proteinExistence type="predicted"/>
<dbReference type="GO" id="GO:0016020">
    <property type="term" value="C:membrane"/>
    <property type="evidence" value="ECO:0007669"/>
    <property type="project" value="UniProtKB-SubCell"/>
</dbReference>
<sequence length="563" mass="59337">MSKASADGFSWRWEIAAALEENGLLSLFLLCRDADLQPLVDLVLRAAPETLVGKEQYLAAKDRPGNWPHLLEDALAAIVAKQNAGYFQGGGGWRDGLEAVAGRLGIRFSSDTSDSALAEAIDEALSRDTRTGSDIEDARVRDIRDVARAAVFVASLLRTIRARVGFQNPASRGRSGISSTGTPHPGPRAARSLLERLAGGAGATLDDITGFVPGVDFVTLPACNIVLSGGSGVGKSTLLNAIFGRDLAETGIGRPVTAAAKWYEEPGFPVRLLDTRGLERGDFSRTISELEAALRQARTQSRVQDQLHILWLCIDGTSSRIQDSDQQLAGMAKRLELPAIVVVTKSWFDSTLAEKARAEFADPPVRSVVSVIAERRIFAGGEGVGPSGLQDLVEQTLRLLPDAQKAAMAAAQRVVLQPKIDHARDAVEAACKAAATIAMNPIPFADAALLAPVQIAMIVAVTRRMGVELSEEGWKALIAGVAGPLLAMIAGRMLAGAAGNLLKTIPGVGSLAGGSLNAAVAYGLTKALGEAYLAWLVGRLEQGAVPGIEEIKAFLGSSWFSSK</sequence>
<evidence type="ECO:0000256" key="2">
    <source>
        <dbReference type="ARBA" id="ARBA00022692"/>
    </source>
</evidence>
<dbReference type="Pfam" id="PF01926">
    <property type="entry name" value="MMR_HSR1"/>
    <property type="match status" value="1"/>
</dbReference>
<dbReference type="OrthoDB" id="9255830at2"/>